<reference evidence="2 3" key="1">
    <citation type="journal article" date="2014" name="Int. J. Syst. Evol. Microbiol.">
        <title>Phylogenomics and the dynamic genome evolution of the genus Streptococcus.</title>
        <authorList>
            <consortium name="The Broad Institute Genome Sequencing Platform"/>
            <person name="Richards V.P."/>
            <person name="Palmer S.R."/>
            <person name="Pavinski Bitar P.D."/>
            <person name="Qin X."/>
            <person name="Weinstock G.M."/>
            <person name="Highlander S.K."/>
            <person name="Town C.D."/>
            <person name="Burne R.A."/>
            <person name="Stanhope M.J."/>
        </authorList>
    </citation>
    <scope>NUCLEOTIDE SEQUENCE [LARGE SCALE GENOMIC DNA]</scope>
    <source>
        <strain evidence="2 3">2285-97</strain>
    </source>
</reference>
<name>G5KHR5_9STRE</name>
<dbReference type="eggNOG" id="COG1399">
    <property type="taxonomic scope" value="Bacteria"/>
</dbReference>
<dbReference type="EMBL" id="AEUZ02000001">
    <property type="protein sequence ID" value="EHJ56090.1"/>
    <property type="molecule type" value="Genomic_DNA"/>
</dbReference>
<gene>
    <name evidence="2" type="ORF">STRUR_0278</name>
</gene>
<keyword evidence="3" id="KW-1185">Reference proteome</keyword>
<dbReference type="RefSeq" id="WP_006738861.1">
    <property type="nucleotide sequence ID" value="NZ_AEUZ02000001.1"/>
</dbReference>
<dbReference type="Pfam" id="PF02620">
    <property type="entry name" value="YceD"/>
    <property type="match status" value="1"/>
</dbReference>
<protein>
    <recommendedName>
        <fullName evidence="4">ACR, COG1399</fullName>
    </recommendedName>
</protein>
<comment type="caution">
    <text evidence="2">The sequence shown here is derived from an EMBL/GenBank/DDBJ whole genome shotgun (WGS) entry which is preliminary data.</text>
</comment>
<evidence type="ECO:0008006" key="4">
    <source>
        <dbReference type="Google" id="ProtNLM"/>
    </source>
</evidence>
<proteinExistence type="predicted"/>
<evidence type="ECO:0000313" key="2">
    <source>
        <dbReference type="EMBL" id="EHJ56090.1"/>
    </source>
</evidence>
<feature type="region of interest" description="Disordered" evidence="1">
    <location>
        <begin position="154"/>
        <end position="178"/>
    </location>
</feature>
<dbReference type="STRING" id="764291.STRUR_0278"/>
<sequence length="178" mass="20497">MLLISEIKKQAQGLSFDNVLDVKETLLKRNSEILDIENVRAVGSVSYDKGLYILNYQLTYTITLASSRSLEPVALEENQFISELFMEADWVQDTSELGEEEEFIILIEDDRIHLEESVIDNILLSIPIRVLTKDEEKSDQLPSGNDWNVMTETQYEQMKKEKQVENNPFSSLDGLFDE</sequence>
<dbReference type="InterPro" id="IPR003772">
    <property type="entry name" value="YceD"/>
</dbReference>
<evidence type="ECO:0000313" key="3">
    <source>
        <dbReference type="Proteomes" id="UP000005388"/>
    </source>
</evidence>
<organism evidence="2 3">
    <name type="scientific">Streptococcus urinalis 2285-97</name>
    <dbReference type="NCBI Taxonomy" id="764291"/>
    <lineage>
        <taxon>Bacteria</taxon>
        <taxon>Bacillati</taxon>
        <taxon>Bacillota</taxon>
        <taxon>Bacilli</taxon>
        <taxon>Lactobacillales</taxon>
        <taxon>Streptococcaceae</taxon>
        <taxon>Streptococcus</taxon>
    </lineage>
</organism>
<accession>G5KHR5</accession>
<evidence type="ECO:0000256" key="1">
    <source>
        <dbReference type="SAM" id="MobiDB-lite"/>
    </source>
</evidence>
<dbReference type="AlphaFoldDB" id="G5KHR5"/>
<dbReference type="Proteomes" id="UP000005388">
    <property type="component" value="Unassembled WGS sequence"/>
</dbReference>